<evidence type="ECO:0000256" key="2">
    <source>
        <dbReference type="ARBA" id="ARBA00022448"/>
    </source>
</evidence>
<evidence type="ECO:0000313" key="12">
    <source>
        <dbReference type="Proteomes" id="UP000199474"/>
    </source>
</evidence>
<evidence type="ECO:0000256" key="6">
    <source>
        <dbReference type="ARBA" id="ARBA00022989"/>
    </source>
</evidence>
<dbReference type="InterPro" id="IPR055348">
    <property type="entry name" value="DctQ"/>
</dbReference>
<dbReference type="GO" id="GO:0015740">
    <property type="term" value="P:C4-dicarboxylate transport"/>
    <property type="evidence" value="ECO:0007669"/>
    <property type="project" value="TreeGrafter"/>
</dbReference>
<evidence type="ECO:0000256" key="9">
    <source>
        <dbReference type="SAM" id="Phobius"/>
    </source>
</evidence>
<reference evidence="12" key="1">
    <citation type="submission" date="2016-10" db="EMBL/GenBank/DDBJ databases">
        <authorList>
            <person name="Varghese N."/>
            <person name="Submissions S."/>
        </authorList>
    </citation>
    <scope>NUCLEOTIDE SEQUENCE [LARGE SCALE GENOMIC DNA]</scope>
    <source>
        <strain evidence="12">DSM 22530</strain>
    </source>
</reference>
<evidence type="ECO:0000259" key="10">
    <source>
        <dbReference type="Pfam" id="PF04290"/>
    </source>
</evidence>
<accession>A0A1I2A472</accession>
<dbReference type="InterPro" id="IPR007387">
    <property type="entry name" value="TRAP_DctQ"/>
</dbReference>
<evidence type="ECO:0000256" key="4">
    <source>
        <dbReference type="ARBA" id="ARBA00022519"/>
    </source>
</evidence>
<dbReference type="RefSeq" id="WP_090087187.1">
    <property type="nucleotide sequence ID" value="NZ_FOMR01000014.1"/>
</dbReference>
<evidence type="ECO:0000256" key="7">
    <source>
        <dbReference type="ARBA" id="ARBA00023136"/>
    </source>
</evidence>
<feature type="transmembrane region" description="Helical" evidence="9">
    <location>
        <begin position="17"/>
        <end position="38"/>
    </location>
</feature>
<gene>
    <name evidence="11" type="ORF">SAMN05216238_11466</name>
</gene>
<keyword evidence="3" id="KW-1003">Cell membrane</keyword>
<dbReference type="OrthoDB" id="9815614at2"/>
<keyword evidence="2" id="KW-0813">Transport</keyword>
<proteinExistence type="inferred from homology"/>
<keyword evidence="7 9" id="KW-0472">Membrane</keyword>
<keyword evidence="4" id="KW-0997">Cell inner membrane</keyword>
<evidence type="ECO:0000256" key="5">
    <source>
        <dbReference type="ARBA" id="ARBA00022692"/>
    </source>
</evidence>
<feature type="transmembrane region" description="Helical" evidence="9">
    <location>
        <begin position="50"/>
        <end position="67"/>
    </location>
</feature>
<keyword evidence="12" id="KW-1185">Reference proteome</keyword>
<evidence type="ECO:0000256" key="8">
    <source>
        <dbReference type="ARBA" id="ARBA00038436"/>
    </source>
</evidence>
<dbReference type="PANTHER" id="PTHR35011:SF2">
    <property type="entry name" value="2,3-DIKETO-L-GULONATE TRAP TRANSPORTER SMALL PERMEASE PROTEIN YIAM"/>
    <property type="match status" value="1"/>
</dbReference>
<sequence>MNLSKVISNVIFKFEKLLVIILIPIMLIAMVLDIFFRYFLSSPLMWGQELALYSFVWTSFIGASMSIKSKGAVAVTVLVDRINTKLSNALIAIGLFVSTVFSIYIFYLSINWITNPTIFLQTSVTTQTPMIYMYMSIPVSLLFMTIHFINWLFEALRSVKNGKVIE</sequence>
<dbReference type="STRING" id="640948.SAMN05216238_11466"/>
<keyword evidence="6 9" id="KW-1133">Transmembrane helix</keyword>
<protein>
    <submittedName>
        <fullName evidence="11">TRAP-type C4-dicarboxylate transport system, small permease component</fullName>
    </submittedName>
</protein>
<dbReference type="AlphaFoldDB" id="A0A1I2A472"/>
<organism evidence="11 12">
    <name type="scientific">Lentibacillus persicus</name>
    <dbReference type="NCBI Taxonomy" id="640948"/>
    <lineage>
        <taxon>Bacteria</taxon>
        <taxon>Bacillati</taxon>
        <taxon>Bacillota</taxon>
        <taxon>Bacilli</taxon>
        <taxon>Bacillales</taxon>
        <taxon>Bacillaceae</taxon>
        <taxon>Lentibacillus</taxon>
    </lineage>
</organism>
<name>A0A1I2A472_9BACI</name>
<dbReference type="EMBL" id="FOMR01000014">
    <property type="protein sequence ID" value="SFE38752.1"/>
    <property type="molecule type" value="Genomic_DNA"/>
</dbReference>
<dbReference type="Pfam" id="PF04290">
    <property type="entry name" value="DctQ"/>
    <property type="match status" value="1"/>
</dbReference>
<dbReference type="GO" id="GO:0005886">
    <property type="term" value="C:plasma membrane"/>
    <property type="evidence" value="ECO:0007669"/>
    <property type="project" value="UniProtKB-SubCell"/>
</dbReference>
<comment type="similarity">
    <text evidence="8">Belongs to the TRAP transporter small permease family.</text>
</comment>
<comment type="subcellular location">
    <subcellularLocation>
        <location evidence="1">Cell inner membrane</location>
        <topology evidence="1">Multi-pass membrane protein</topology>
    </subcellularLocation>
</comment>
<evidence type="ECO:0000313" key="11">
    <source>
        <dbReference type="EMBL" id="SFE38752.1"/>
    </source>
</evidence>
<feature type="transmembrane region" description="Helical" evidence="9">
    <location>
        <begin position="130"/>
        <end position="153"/>
    </location>
</feature>
<feature type="domain" description="Tripartite ATP-independent periplasmic transporters DctQ component" evidence="10">
    <location>
        <begin position="26"/>
        <end position="157"/>
    </location>
</feature>
<feature type="transmembrane region" description="Helical" evidence="9">
    <location>
        <begin position="88"/>
        <end position="110"/>
    </location>
</feature>
<evidence type="ECO:0000256" key="1">
    <source>
        <dbReference type="ARBA" id="ARBA00004429"/>
    </source>
</evidence>
<keyword evidence="5 9" id="KW-0812">Transmembrane</keyword>
<dbReference type="Proteomes" id="UP000199474">
    <property type="component" value="Unassembled WGS sequence"/>
</dbReference>
<evidence type="ECO:0000256" key="3">
    <source>
        <dbReference type="ARBA" id="ARBA00022475"/>
    </source>
</evidence>
<dbReference type="GO" id="GO:0022857">
    <property type="term" value="F:transmembrane transporter activity"/>
    <property type="evidence" value="ECO:0007669"/>
    <property type="project" value="TreeGrafter"/>
</dbReference>
<dbReference type="PANTHER" id="PTHR35011">
    <property type="entry name" value="2,3-DIKETO-L-GULONATE TRAP TRANSPORTER SMALL PERMEASE PROTEIN YIAM"/>
    <property type="match status" value="1"/>
</dbReference>